<gene>
    <name evidence="2" type="ORF">GUITHDRAFT_140104</name>
</gene>
<reference evidence="2 4" key="1">
    <citation type="journal article" date="2012" name="Nature">
        <title>Algal genomes reveal evolutionary mosaicism and the fate of nucleomorphs.</title>
        <authorList>
            <consortium name="DOE Joint Genome Institute"/>
            <person name="Curtis B.A."/>
            <person name="Tanifuji G."/>
            <person name="Burki F."/>
            <person name="Gruber A."/>
            <person name="Irimia M."/>
            <person name="Maruyama S."/>
            <person name="Arias M.C."/>
            <person name="Ball S.G."/>
            <person name="Gile G.H."/>
            <person name="Hirakawa Y."/>
            <person name="Hopkins J.F."/>
            <person name="Kuo A."/>
            <person name="Rensing S.A."/>
            <person name="Schmutz J."/>
            <person name="Symeonidi A."/>
            <person name="Elias M."/>
            <person name="Eveleigh R.J."/>
            <person name="Herman E.K."/>
            <person name="Klute M.J."/>
            <person name="Nakayama T."/>
            <person name="Obornik M."/>
            <person name="Reyes-Prieto A."/>
            <person name="Armbrust E.V."/>
            <person name="Aves S.J."/>
            <person name="Beiko R.G."/>
            <person name="Coutinho P."/>
            <person name="Dacks J.B."/>
            <person name="Durnford D.G."/>
            <person name="Fast N.M."/>
            <person name="Green B.R."/>
            <person name="Grisdale C.J."/>
            <person name="Hempel F."/>
            <person name="Henrissat B."/>
            <person name="Hoppner M.P."/>
            <person name="Ishida K."/>
            <person name="Kim E."/>
            <person name="Koreny L."/>
            <person name="Kroth P.G."/>
            <person name="Liu Y."/>
            <person name="Malik S.B."/>
            <person name="Maier U.G."/>
            <person name="McRose D."/>
            <person name="Mock T."/>
            <person name="Neilson J.A."/>
            <person name="Onodera N.T."/>
            <person name="Poole A.M."/>
            <person name="Pritham E.J."/>
            <person name="Richards T.A."/>
            <person name="Rocap G."/>
            <person name="Roy S.W."/>
            <person name="Sarai C."/>
            <person name="Schaack S."/>
            <person name="Shirato S."/>
            <person name="Slamovits C.H."/>
            <person name="Spencer D.F."/>
            <person name="Suzuki S."/>
            <person name="Worden A.Z."/>
            <person name="Zauner S."/>
            <person name="Barry K."/>
            <person name="Bell C."/>
            <person name="Bharti A.K."/>
            <person name="Crow J.A."/>
            <person name="Grimwood J."/>
            <person name="Kramer R."/>
            <person name="Lindquist E."/>
            <person name="Lucas S."/>
            <person name="Salamov A."/>
            <person name="McFadden G.I."/>
            <person name="Lane C.E."/>
            <person name="Keeling P.J."/>
            <person name="Gray M.W."/>
            <person name="Grigoriev I.V."/>
            <person name="Archibald J.M."/>
        </authorList>
    </citation>
    <scope>NUCLEOTIDE SEQUENCE</scope>
    <source>
        <strain evidence="2 4">CCMP2712</strain>
    </source>
</reference>
<protein>
    <recommendedName>
        <fullName evidence="1">A-kinase anchor protein 7-like phosphoesterase domain-containing protein</fullName>
    </recommendedName>
</protein>
<reference evidence="3" key="3">
    <citation type="submission" date="2016-03" db="UniProtKB">
        <authorList>
            <consortium name="EnsemblProtists"/>
        </authorList>
    </citation>
    <scope>IDENTIFICATION</scope>
</reference>
<dbReference type="OrthoDB" id="277832at2759"/>
<evidence type="ECO:0000259" key="1">
    <source>
        <dbReference type="Pfam" id="PF10469"/>
    </source>
</evidence>
<dbReference type="EMBL" id="JH993007">
    <property type="protein sequence ID" value="EKX43966.1"/>
    <property type="molecule type" value="Genomic_DNA"/>
</dbReference>
<dbReference type="InterPro" id="IPR009097">
    <property type="entry name" value="Cyclic_Pdiesterase"/>
</dbReference>
<dbReference type="PANTHER" id="PTHR15934:SF2">
    <property type="entry name" value="A-KINASE ANCHOR PROTEIN 7-LIKE PHOSPHOESTERASE DOMAIN-CONTAINING PROTEIN"/>
    <property type="match status" value="1"/>
</dbReference>
<dbReference type="Pfam" id="PF10469">
    <property type="entry name" value="AKAP7_NLS"/>
    <property type="match status" value="1"/>
</dbReference>
<evidence type="ECO:0000313" key="2">
    <source>
        <dbReference type="EMBL" id="EKX43966.1"/>
    </source>
</evidence>
<evidence type="ECO:0000313" key="4">
    <source>
        <dbReference type="Proteomes" id="UP000011087"/>
    </source>
</evidence>
<evidence type="ECO:0000313" key="3">
    <source>
        <dbReference type="EnsemblProtists" id="EKX43966"/>
    </source>
</evidence>
<dbReference type="InterPro" id="IPR019510">
    <property type="entry name" value="AKAP7-like_phosphoesterase"/>
</dbReference>
<dbReference type="GO" id="GO:0034237">
    <property type="term" value="F:protein kinase A regulatory subunit binding"/>
    <property type="evidence" value="ECO:0007669"/>
    <property type="project" value="TreeGrafter"/>
</dbReference>
<dbReference type="InterPro" id="IPR052641">
    <property type="entry name" value="AKAP7_isoform_gamma"/>
</dbReference>
<proteinExistence type="predicted"/>
<dbReference type="RefSeq" id="XP_005830946.1">
    <property type="nucleotide sequence ID" value="XM_005830889.1"/>
</dbReference>
<dbReference type="Proteomes" id="UP000011087">
    <property type="component" value="Unassembled WGS sequence"/>
</dbReference>
<organism evidence="2">
    <name type="scientific">Guillardia theta (strain CCMP2712)</name>
    <name type="common">Cryptophyte</name>
    <dbReference type="NCBI Taxonomy" id="905079"/>
    <lineage>
        <taxon>Eukaryota</taxon>
        <taxon>Cryptophyceae</taxon>
        <taxon>Pyrenomonadales</taxon>
        <taxon>Geminigeraceae</taxon>
        <taxon>Guillardia</taxon>
    </lineage>
</organism>
<accession>L1J629</accession>
<sequence length="221" mass="25143">MPALIDTRQLHMTLVAVSIEKSFENEIFSAFLEEMGTQAKKYFAQSPLLTLSGIGHFDERVIYLKPEKGDLLDRLYDFALDLKAFFSRFPGSSVEDMVFRPHVTILKLSKLPEGSKKLIKNVSKDVWFEHRDIKCGTQRISRVELNAMRIDRTTGRYYCERCMSTSSNKAMAPAPVTSMERGDVVGMNHETTEVLIGDKGVTADRKGKRRGRLQQNYMPPS</sequence>
<dbReference type="PaxDb" id="55529-EKX43966"/>
<keyword evidence="4" id="KW-1185">Reference proteome</keyword>
<dbReference type="GeneID" id="17300638"/>
<dbReference type="SUPFAM" id="SSF55144">
    <property type="entry name" value="LigT-like"/>
    <property type="match status" value="1"/>
</dbReference>
<dbReference type="PANTHER" id="PTHR15934">
    <property type="entry name" value="RNA 2',3'-CYCLIC PHOSPHODIESTERASE"/>
    <property type="match status" value="1"/>
</dbReference>
<dbReference type="KEGG" id="gtt:GUITHDRAFT_140104"/>
<dbReference type="STRING" id="905079.L1J629"/>
<dbReference type="Gene3D" id="3.90.1140.10">
    <property type="entry name" value="Cyclic phosphodiesterase"/>
    <property type="match status" value="1"/>
</dbReference>
<dbReference type="AlphaFoldDB" id="L1J629"/>
<name>L1J629_GUITC</name>
<reference evidence="4" key="2">
    <citation type="submission" date="2012-11" db="EMBL/GenBank/DDBJ databases">
        <authorList>
            <person name="Kuo A."/>
            <person name="Curtis B.A."/>
            <person name="Tanifuji G."/>
            <person name="Burki F."/>
            <person name="Gruber A."/>
            <person name="Irimia M."/>
            <person name="Maruyama S."/>
            <person name="Arias M.C."/>
            <person name="Ball S.G."/>
            <person name="Gile G.H."/>
            <person name="Hirakawa Y."/>
            <person name="Hopkins J.F."/>
            <person name="Rensing S.A."/>
            <person name="Schmutz J."/>
            <person name="Symeonidi A."/>
            <person name="Elias M."/>
            <person name="Eveleigh R.J."/>
            <person name="Herman E.K."/>
            <person name="Klute M.J."/>
            <person name="Nakayama T."/>
            <person name="Obornik M."/>
            <person name="Reyes-Prieto A."/>
            <person name="Armbrust E.V."/>
            <person name="Aves S.J."/>
            <person name="Beiko R.G."/>
            <person name="Coutinho P."/>
            <person name="Dacks J.B."/>
            <person name="Durnford D.G."/>
            <person name="Fast N.M."/>
            <person name="Green B.R."/>
            <person name="Grisdale C."/>
            <person name="Hempe F."/>
            <person name="Henrissat B."/>
            <person name="Hoppner M.P."/>
            <person name="Ishida K.-I."/>
            <person name="Kim E."/>
            <person name="Koreny L."/>
            <person name="Kroth P.G."/>
            <person name="Liu Y."/>
            <person name="Malik S.-B."/>
            <person name="Maier U.G."/>
            <person name="McRose D."/>
            <person name="Mock T."/>
            <person name="Neilson J.A."/>
            <person name="Onodera N.T."/>
            <person name="Poole A.M."/>
            <person name="Pritham E.J."/>
            <person name="Richards T.A."/>
            <person name="Rocap G."/>
            <person name="Roy S.W."/>
            <person name="Sarai C."/>
            <person name="Schaack S."/>
            <person name="Shirato S."/>
            <person name="Slamovits C.H."/>
            <person name="Spencer D.F."/>
            <person name="Suzuki S."/>
            <person name="Worden A.Z."/>
            <person name="Zauner S."/>
            <person name="Barry K."/>
            <person name="Bell C."/>
            <person name="Bharti A.K."/>
            <person name="Crow J.A."/>
            <person name="Grimwood J."/>
            <person name="Kramer R."/>
            <person name="Lindquist E."/>
            <person name="Lucas S."/>
            <person name="Salamov A."/>
            <person name="McFadden G.I."/>
            <person name="Lane C.E."/>
            <person name="Keeling P.J."/>
            <person name="Gray M.W."/>
            <person name="Grigoriev I.V."/>
            <person name="Archibald J.M."/>
        </authorList>
    </citation>
    <scope>NUCLEOTIDE SEQUENCE</scope>
    <source>
        <strain evidence="4">CCMP2712</strain>
    </source>
</reference>
<dbReference type="EnsemblProtists" id="EKX43966">
    <property type="protein sequence ID" value="EKX43966"/>
    <property type="gene ID" value="GUITHDRAFT_140104"/>
</dbReference>
<dbReference type="GO" id="GO:0010738">
    <property type="term" value="P:regulation of protein kinase A signaling"/>
    <property type="evidence" value="ECO:0007669"/>
    <property type="project" value="TreeGrafter"/>
</dbReference>
<dbReference type="GO" id="GO:0005829">
    <property type="term" value="C:cytosol"/>
    <property type="evidence" value="ECO:0007669"/>
    <property type="project" value="TreeGrafter"/>
</dbReference>
<feature type="domain" description="A-kinase anchor protein 7-like phosphoesterase" evidence="1">
    <location>
        <begin position="4"/>
        <end position="160"/>
    </location>
</feature>
<dbReference type="HOGENOM" id="CLU_1252705_0_0_1"/>